<proteinExistence type="predicted"/>
<evidence type="ECO:0000256" key="1">
    <source>
        <dbReference type="SAM" id="MobiDB-lite"/>
    </source>
</evidence>
<comment type="caution">
    <text evidence="3">The sequence shown here is derived from an EMBL/GenBank/DDBJ whole genome shotgun (WGS) entry which is preliminary data.</text>
</comment>
<dbReference type="EMBL" id="VTFX01000005">
    <property type="protein sequence ID" value="KAD3514845.1"/>
    <property type="molecule type" value="Genomic_DNA"/>
</dbReference>
<feature type="transmembrane region" description="Helical" evidence="2">
    <location>
        <begin position="166"/>
        <end position="192"/>
    </location>
</feature>
<accession>A0A5N6MH91</accession>
<keyword evidence="2" id="KW-1133">Transmembrane helix</keyword>
<protein>
    <recommendedName>
        <fullName evidence="5">DUF4190 domain-containing protein</fullName>
    </recommendedName>
</protein>
<dbReference type="Proteomes" id="UP000326852">
    <property type="component" value="Unassembled WGS sequence"/>
</dbReference>
<keyword evidence="2" id="KW-0472">Membrane</keyword>
<keyword evidence="4" id="KW-1185">Reference proteome</keyword>
<dbReference type="AlphaFoldDB" id="A0A5N6MH91"/>
<reference evidence="3 4" key="1">
    <citation type="submission" date="2019-08" db="EMBL/GenBank/DDBJ databases">
        <title>Arthrobacter sp. nov., isolated from plateau pika and Tibetan wild ass.</title>
        <authorList>
            <person name="Ge Y."/>
        </authorList>
    </citation>
    <scope>NUCLEOTIDE SEQUENCE [LARGE SCALE GENOMIC DNA]</scope>
    <source>
        <strain evidence="3 4">785</strain>
    </source>
</reference>
<feature type="transmembrane region" description="Helical" evidence="2">
    <location>
        <begin position="129"/>
        <end position="154"/>
    </location>
</feature>
<evidence type="ECO:0008006" key="5">
    <source>
        <dbReference type="Google" id="ProtNLM"/>
    </source>
</evidence>
<feature type="compositionally biased region" description="Polar residues" evidence="1">
    <location>
        <begin position="41"/>
        <end position="85"/>
    </location>
</feature>
<feature type="compositionally biased region" description="Polar residues" evidence="1">
    <location>
        <begin position="18"/>
        <end position="27"/>
    </location>
</feature>
<sequence length="200" mass="20923">MSENRPEWQPGADPAGNDKTSSDSGQYGSAPASGTPEEQETTAYPSYGQQQDSQPEANPYSQPEANPYSQPEANPYGQQQDSQPEANPYGQQAAYPGYGQDASAYSQPAGYPAYGQDGYPQPQVNPGQAMGIAGLITSFFISVVGLVLSIIGLNQSRKAGMGNVPAVAGIIIGGLGTLVGVVFFIFIMIAIMSSSSSYSY</sequence>
<name>A0A5N6MH91_9MICC</name>
<feature type="region of interest" description="Disordered" evidence="1">
    <location>
        <begin position="1"/>
        <end position="98"/>
    </location>
</feature>
<evidence type="ECO:0000256" key="2">
    <source>
        <dbReference type="SAM" id="Phobius"/>
    </source>
</evidence>
<gene>
    <name evidence="3" type="ORF">GD627_10970</name>
</gene>
<organism evidence="3 4">
    <name type="scientific">Arthrobacter yangruifuii</name>
    <dbReference type="NCBI Taxonomy" id="2606616"/>
    <lineage>
        <taxon>Bacteria</taxon>
        <taxon>Bacillati</taxon>
        <taxon>Actinomycetota</taxon>
        <taxon>Actinomycetes</taxon>
        <taxon>Micrococcales</taxon>
        <taxon>Micrococcaceae</taxon>
        <taxon>Arthrobacter</taxon>
    </lineage>
</organism>
<keyword evidence="2" id="KW-0812">Transmembrane</keyword>
<evidence type="ECO:0000313" key="4">
    <source>
        <dbReference type="Proteomes" id="UP000326852"/>
    </source>
</evidence>
<dbReference type="RefSeq" id="WP_152272541.1">
    <property type="nucleotide sequence ID" value="NZ_VTFX01000005.1"/>
</dbReference>
<evidence type="ECO:0000313" key="3">
    <source>
        <dbReference type="EMBL" id="KAD3514845.1"/>
    </source>
</evidence>